<protein>
    <submittedName>
        <fullName evidence="2">Uncharacterized protein</fullName>
    </submittedName>
</protein>
<gene>
    <name evidence="2" type="ORF">AGLY_010843</name>
</gene>
<name>A0A6G0TGX2_APHGL</name>
<organism evidence="2 3">
    <name type="scientific">Aphis glycines</name>
    <name type="common">Soybean aphid</name>
    <dbReference type="NCBI Taxonomy" id="307491"/>
    <lineage>
        <taxon>Eukaryota</taxon>
        <taxon>Metazoa</taxon>
        <taxon>Ecdysozoa</taxon>
        <taxon>Arthropoda</taxon>
        <taxon>Hexapoda</taxon>
        <taxon>Insecta</taxon>
        <taxon>Pterygota</taxon>
        <taxon>Neoptera</taxon>
        <taxon>Paraneoptera</taxon>
        <taxon>Hemiptera</taxon>
        <taxon>Sternorrhyncha</taxon>
        <taxon>Aphidomorpha</taxon>
        <taxon>Aphidoidea</taxon>
        <taxon>Aphididae</taxon>
        <taxon>Aphidini</taxon>
        <taxon>Aphis</taxon>
        <taxon>Aphis</taxon>
    </lineage>
</organism>
<dbReference type="EMBL" id="VYZN01000041">
    <property type="protein sequence ID" value="KAE9531637.1"/>
    <property type="molecule type" value="Genomic_DNA"/>
</dbReference>
<evidence type="ECO:0000313" key="2">
    <source>
        <dbReference type="EMBL" id="KAE9531637.1"/>
    </source>
</evidence>
<feature type="region of interest" description="Disordered" evidence="1">
    <location>
        <begin position="142"/>
        <end position="187"/>
    </location>
</feature>
<dbReference type="AlphaFoldDB" id="A0A6G0TGX2"/>
<comment type="caution">
    <text evidence="2">The sequence shown here is derived from an EMBL/GenBank/DDBJ whole genome shotgun (WGS) entry which is preliminary data.</text>
</comment>
<feature type="region of interest" description="Disordered" evidence="1">
    <location>
        <begin position="1"/>
        <end position="122"/>
    </location>
</feature>
<reference evidence="2 3" key="1">
    <citation type="submission" date="2019-08" db="EMBL/GenBank/DDBJ databases">
        <title>The genome of the soybean aphid Biotype 1, its phylome, world population structure and adaptation to the North American continent.</title>
        <authorList>
            <person name="Giordano R."/>
            <person name="Donthu R.K."/>
            <person name="Hernandez A.G."/>
            <person name="Wright C.L."/>
            <person name="Zimin A.V."/>
        </authorList>
    </citation>
    <scope>NUCLEOTIDE SEQUENCE [LARGE SCALE GENOMIC DNA]</scope>
    <source>
        <tissue evidence="2">Whole aphids</tissue>
    </source>
</reference>
<accession>A0A6G0TGX2</accession>
<feature type="compositionally biased region" description="Polar residues" evidence="1">
    <location>
        <begin position="157"/>
        <end position="181"/>
    </location>
</feature>
<feature type="compositionally biased region" description="Low complexity" evidence="1">
    <location>
        <begin position="32"/>
        <end position="48"/>
    </location>
</feature>
<keyword evidence="3" id="KW-1185">Reference proteome</keyword>
<proteinExistence type="predicted"/>
<evidence type="ECO:0000313" key="3">
    <source>
        <dbReference type="Proteomes" id="UP000475862"/>
    </source>
</evidence>
<dbReference type="Proteomes" id="UP000475862">
    <property type="component" value="Unassembled WGS sequence"/>
</dbReference>
<evidence type="ECO:0000256" key="1">
    <source>
        <dbReference type="SAM" id="MobiDB-lite"/>
    </source>
</evidence>
<feature type="compositionally biased region" description="Low complexity" evidence="1">
    <location>
        <begin position="9"/>
        <end position="22"/>
    </location>
</feature>
<sequence>MASRSPKRSTISRGSPSGSSLGTVGPLAMAVSGSPTTSDRTSDTTGHSGRTHPISRPPLTRDSALRTAFSCSMDAPAADSSRVARTLSGSGTVGEHSSAEPPPDTSTTSRSPADSRDAVPATMRSVLATDRPSGALFLAASRTHTLDDGGGRRVPTGTLTTASLRRSPSALSTSRAMSSTALPKPMA</sequence>